<dbReference type="Gene3D" id="2.30.130.110">
    <property type="match status" value="1"/>
</dbReference>
<comment type="caution">
    <text evidence="3">The sequence shown here is derived from an EMBL/GenBank/DDBJ whole genome shotgun (WGS) entry which is preliminary data.</text>
</comment>
<dbReference type="InterPro" id="IPR013974">
    <property type="entry name" value="SAF"/>
</dbReference>
<dbReference type="Pfam" id="PF08666">
    <property type="entry name" value="SAF"/>
    <property type="match status" value="1"/>
</dbReference>
<evidence type="ECO:0000256" key="1">
    <source>
        <dbReference type="ARBA" id="ARBA00023239"/>
    </source>
</evidence>
<dbReference type="AlphaFoldDB" id="X1M552"/>
<dbReference type="CDD" id="cd11613">
    <property type="entry name" value="SAF_AH_GD"/>
    <property type="match status" value="1"/>
</dbReference>
<evidence type="ECO:0000313" key="3">
    <source>
        <dbReference type="EMBL" id="GAI13216.1"/>
    </source>
</evidence>
<reference evidence="3" key="1">
    <citation type="journal article" date="2014" name="Front. Microbiol.">
        <title>High frequency of phylogenetically diverse reductive dehalogenase-homologous genes in deep subseafloor sedimentary metagenomes.</title>
        <authorList>
            <person name="Kawai M."/>
            <person name="Futagami T."/>
            <person name="Toyoda A."/>
            <person name="Takaki Y."/>
            <person name="Nishi S."/>
            <person name="Hori S."/>
            <person name="Arai W."/>
            <person name="Tsubouchi T."/>
            <person name="Morono Y."/>
            <person name="Uchiyama I."/>
            <person name="Ito T."/>
            <person name="Fujiyama A."/>
            <person name="Inagaki F."/>
            <person name="Takami H."/>
        </authorList>
    </citation>
    <scope>NUCLEOTIDE SEQUENCE</scope>
    <source>
        <strain evidence="3">Expedition CK06-06</strain>
    </source>
</reference>
<dbReference type="GO" id="GO:0016829">
    <property type="term" value="F:lyase activity"/>
    <property type="evidence" value="ECO:0007669"/>
    <property type="project" value="UniProtKB-KW"/>
</dbReference>
<sequence>MPKIKAAIGGPKDNVGIALMDLDAATLLELKAGERSVTVKLTEPITYQHKFSIVPIAPGEDVVKYGEVIGKATRQIDPGQHVHVHNMIGLRLGATLRKEEEK</sequence>
<name>X1M552_9ZZZZ</name>
<feature type="domain" description="SAF" evidence="2">
    <location>
        <begin position="13"/>
        <end position="88"/>
    </location>
</feature>
<dbReference type="InterPro" id="IPR044144">
    <property type="entry name" value="SAF_UxaA/GarD"/>
</dbReference>
<organism evidence="3">
    <name type="scientific">marine sediment metagenome</name>
    <dbReference type="NCBI Taxonomy" id="412755"/>
    <lineage>
        <taxon>unclassified sequences</taxon>
        <taxon>metagenomes</taxon>
        <taxon>ecological metagenomes</taxon>
    </lineage>
</organism>
<protein>
    <recommendedName>
        <fullName evidence="2">SAF domain-containing protein</fullName>
    </recommendedName>
</protein>
<dbReference type="EMBL" id="BARV01007823">
    <property type="protein sequence ID" value="GAI13216.1"/>
    <property type="molecule type" value="Genomic_DNA"/>
</dbReference>
<proteinExistence type="predicted"/>
<gene>
    <name evidence="3" type="ORF">S06H3_15867</name>
</gene>
<accession>X1M552</accession>
<evidence type="ECO:0000259" key="2">
    <source>
        <dbReference type="SMART" id="SM00858"/>
    </source>
</evidence>
<dbReference type="SMART" id="SM00858">
    <property type="entry name" value="SAF"/>
    <property type="match status" value="1"/>
</dbReference>
<keyword evidence="1" id="KW-0456">Lyase</keyword>